<dbReference type="EMBL" id="AP027925">
    <property type="protein sequence ID" value="BED92547.1"/>
    <property type="molecule type" value="Genomic_DNA"/>
</dbReference>
<dbReference type="InterPro" id="IPR019646">
    <property type="entry name" value="Aminoglyc_AdlTrfase"/>
</dbReference>
<gene>
    <name evidence="1" type="ORF">RsTaC01_0304</name>
</gene>
<organism evidence="1">
    <name type="scientific">Candidatus Paraimprobicoccus trichonymphae</name>
    <dbReference type="NCBI Taxonomy" id="3033793"/>
    <lineage>
        <taxon>Bacteria</taxon>
        <taxon>Bacillati</taxon>
        <taxon>Bacillota</taxon>
        <taxon>Clostridia</taxon>
        <taxon>Candidatus Paraimprobicoccus</taxon>
    </lineage>
</organism>
<evidence type="ECO:0000313" key="1">
    <source>
        <dbReference type="EMBL" id="BED92547.1"/>
    </source>
</evidence>
<accession>A0AA48KZ50</accession>
<dbReference type="Gene3D" id="3.30.460.40">
    <property type="match status" value="1"/>
</dbReference>
<dbReference type="Pfam" id="PF10706">
    <property type="entry name" value="Aminoglyc_resit"/>
    <property type="match status" value="1"/>
</dbReference>
<reference evidence="1" key="1">
    <citation type="journal article" date="2023" name="ISME J.">
        <title>Emergence of putative energy parasites within Clostridia revealed by genome analysis of a novel endosymbiotic clade.</title>
        <authorList>
            <person name="Takahashi K."/>
            <person name="Kuwahara H."/>
            <person name="Horikawa Y."/>
            <person name="Izawa K."/>
            <person name="Kato D."/>
            <person name="Inagaki T."/>
            <person name="Yuki M."/>
            <person name="Ohkuma M."/>
            <person name="Hongoh Y."/>
        </authorList>
    </citation>
    <scope>NUCLEOTIDE SEQUENCE</scope>
    <source>
        <strain evidence="1">RsTa-C01</strain>
    </source>
</reference>
<dbReference type="Proteomes" id="UP001335720">
    <property type="component" value="Chromosome"/>
</dbReference>
<dbReference type="AlphaFoldDB" id="A0AA48KZ50"/>
<name>A0AA48KZ50_9FIRM</name>
<dbReference type="KEGG" id="ptrh:RsTaC01_0304"/>
<sequence>MFNDILNYRERFIKKFSYNILRKNIEILKIIMDKIDAKDDINWVIAGNMSLALQGVEVDVNDIDIISDRCGAEKLNKLLSEFCIKPLKYSFTENYRSFYGIYKINNIKVEIMGNFQYKLKSGRWSIPNQLSYIEIYNFKNMQIPVLTLTQELKEYENIGKFDKVVAIKKQFEIKI</sequence>
<dbReference type="InterPro" id="IPR043519">
    <property type="entry name" value="NT_sf"/>
</dbReference>
<proteinExistence type="predicted"/>
<dbReference type="SUPFAM" id="SSF81301">
    <property type="entry name" value="Nucleotidyltransferase"/>
    <property type="match status" value="1"/>
</dbReference>
<protein>
    <submittedName>
        <fullName evidence="1">Uncharacterized protein</fullName>
    </submittedName>
</protein>